<dbReference type="EMBL" id="CP051205">
    <property type="protein sequence ID" value="QJB32210.1"/>
    <property type="molecule type" value="Genomic_DNA"/>
</dbReference>
<protein>
    <recommendedName>
        <fullName evidence="1">Tail specific protease domain-containing protein</fullName>
    </recommendedName>
</protein>
<evidence type="ECO:0000313" key="2">
    <source>
        <dbReference type="EMBL" id="QJB32210.1"/>
    </source>
</evidence>
<dbReference type="GO" id="GO:0006508">
    <property type="term" value="P:proteolysis"/>
    <property type="evidence" value="ECO:0007669"/>
    <property type="project" value="InterPro"/>
</dbReference>
<dbReference type="CDD" id="cd06567">
    <property type="entry name" value="Peptidase_S41"/>
    <property type="match status" value="1"/>
</dbReference>
<dbReference type="RefSeq" id="WP_168804460.1">
    <property type="nucleotide sequence ID" value="NZ_CP051205.1"/>
</dbReference>
<dbReference type="PANTHER" id="PTHR32060:SF22">
    <property type="entry name" value="CARBOXYL-TERMINAL-PROCESSING PEPTIDASE 3, CHLOROPLASTIC"/>
    <property type="match status" value="1"/>
</dbReference>
<reference evidence="3" key="1">
    <citation type="submission" date="2020-04" db="EMBL/GenBank/DDBJ databases">
        <authorList>
            <person name="Kittiwongwattana C."/>
        </authorList>
    </citation>
    <scope>NUCLEOTIDE SEQUENCE [LARGE SCALE GENOMIC DNA]</scope>
    <source>
        <strain evidence="3">1310</strain>
    </source>
</reference>
<organism evidence="2 3">
    <name type="scientific">Chitinophaga oryzae</name>
    <dbReference type="NCBI Taxonomy" id="2725414"/>
    <lineage>
        <taxon>Bacteria</taxon>
        <taxon>Pseudomonadati</taxon>
        <taxon>Bacteroidota</taxon>
        <taxon>Chitinophagia</taxon>
        <taxon>Chitinophagales</taxon>
        <taxon>Chitinophagaceae</taxon>
        <taxon>Chitinophaga</taxon>
    </lineage>
</organism>
<proteinExistence type="predicted"/>
<dbReference type="InterPro" id="IPR029045">
    <property type="entry name" value="ClpP/crotonase-like_dom_sf"/>
</dbReference>
<dbReference type="GO" id="GO:0004175">
    <property type="term" value="F:endopeptidase activity"/>
    <property type="evidence" value="ECO:0007669"/>
    <property type="project" value="TreeGrafter"/>
</dbReference>
<dbReference type="GO" id="GO:0008236">
    <property type="term" value="F:serine-type peptidase activity"/>
    <property type="evidence" value="ECO:0007669"/>
    <property type="project" value="InterPro"/>
</dbReference>
<dbReference type="Pfam" id="PF03572">
    <property type="entry name" value="Peptidase_S41"/>
    <property type="match status" value="1"/>
</dbReference>
<name>A0AAE6ZFS0_9BACT</name>
<evidence type="ECO:0000313" key="3">
    <source>
        <dbReference type="Proteomes" id="UP000502421"/>
    </source>
</evidence>
<accession>A0AAE6ZFS0</accession>
<dbReference type="KEGG" id="coy:HF329_13095"/>
<feature type="domain" description="Tail specific protease" evidence="1">
    <location>
        <begin position="364"/>
        <end position="579"/>
    </location>
</feature>
<dbReference type="Gene3D" id="3.90.226.10">
    <property type="entry name" value="2-enoyl-CoA Hydratase, Chain A, domain 1"/>
    <property type="match status" value="1"/>
</dbReference>
<dbReference type="PANTHER" id="PTHR32060">
    <property type="entry name" value="TAIL-SPECIFIC PROTEASE"/>
    <property type="match status" value="1"/>
</dbReference>
<dbReference type="SUPFAM" id="SSF52096">
    <property type="entry name" value="ClpP/crotonase"/>
    <property type="match status" value="1"/>
</dbReference>
<dbReference type="Proteomes" id="UP000502421">
    <property type="component" value="Chromosome"/>
</dbReference>
<dbReference type="InterPro" id="IPR005151">
    <property type="entry name" value="Tail-specific_protease"/>
</dbReference>
<evidence type="ECO:0000259" key="1">
    <source>
        <dbReference type="SMART" id="SM00245"/>
    </source>
</evidence>
<gene>
    <name evidence="2" type="ORF">HF329_13095</name>
</gene>
<dbReference type="SMART" id="SM00245">
    <property type="entry name" value="TSPc"/>
    <property type="match status" value="1"/>
</dbReference>
<dbReference type="Gene3D" id="3.30.750.44">
    <property type="match status" value="1"/>
</dbReference>
<dbReference type="AlphaFoldDB" id="A0AAE6ZFS0"/>
<sequence length="611" mass="69546">MESLLKFRQEDGFTFFGPNHDLQENVRTKGYRIFPVTIDGKRSPVNDTACWIVLPESVSIRSADVFFYLNCYARNVSAYKVMLEDSRHQRYEKEFTVTTNGYQLPRETILSAWMNEKGSSIPDSFAVKYLAISAQKNNNGESPEMVIGGMKLVKRSWKVMPAKGCFFYQLTADPANHSPDYTVKDIGNCYPLERFTIFRDTYAQSFVLSQQQALQPKQMEDSVIRLLQFIIGKYPYYQEHKLDKKQVMAAVNNIVNSPDNFRKKIDKLDSIVNTFSDGHFYLEKPTGPPLLAGPVMVRELSGQLEVVAVFDTVLQSRLKPGDRLLRVDGIPADEYLQFVKARYYGNPEEKRNIAVAKMLYKTAADSSTITVADERGIEKQVTYYYNRKLSVSGNFKPVHGKGFMKNNIYYYRLNYWSGGDWINFYNHRDAVQSASAIIFDLRGNSGGAEVEAFRILSCFIREPAHIYSSEYHFNDTTKLSADNIVQPNRFLSLAGKKVVLLVDNNTACASEIFVQALRHYAGATVIGSERTSGAYASVEELYLPFDIVMHVNVLNKLVPDQRMPGNIEWDGITPDILVNLKNYNDLFPYEDKVLQTAYRYLEGGAALNSPR</sequence>